<dbReference type="InterPro" id="IPR036390">
    <property type="entry name" value="WH_DNA-bd_sf"/>
</dbReference>
<dbReference type="SUPFAM" id="SSF46785">
    <property type="entry name" value="Winged helix' DNA-binding domain"/>
    <property type="match status" value="1"/>
</dbReference>
<dbReference type="Pfam" id="PF00027">
    <property type="entry name" value="cNMP_binding"/>
    <property type="match status" value="1"/>
</dbReference>
<evidence type="ECO:0000256" key="1">
    <source>
        <dbReference type="ARBA" id="ARBA00023015"/>
    </source>
</evidence>
<evidence type="ECO:0000259" key="5">
    <source>
        <dbReference type="PROSITE" id="PS51063"/>
    </source>
</evidence>
<dbReference type="Proteomes" id="UP000025061">
    <property type="component" value="Unassembled WGS sequence"/>
</dbReference>
<organism evidence="6 7">
    <name type="scientific">Hyphomonas hirschiana VP5</name>
    <dbReference type="NCBI Taxonomy" id="1280951"/>
    <lineage>
        <taxon>Bacteria</taxon>
        <taxon>Pseudomonadati</taxon>
        <taxon>Pseudomonadota</taxon>
        <taxon>Alphaproteobacteria</taxon>
        <taxon>Hyphomonadales</taxon>
        <taxon>Hyphomonadaceae</taxon>
        <taxon>Hyphomonas</taxon>
    </lineage>
</organism>
<dbReference type="PROSITE" id="PS51063">
    <property type="entry name" value="HTH_CRP_2"/>
    <property type="match status" value="1"/>
</dbReference>
<dbReference type="InterPro" id="IPR036388">
    <property type="entry name" value="WH-like_DNA-bd_sf"/>
</dbReference>
<feature type="domain" description="HTH crp-type" evidence="5">
    <location>
        <begin position="143"/>
        <end position="217"/>
    </location>
</feature>
<evidence type="ECO:0000313" key="6">
    <source>
        <dbReference type="EMBL" id="KCZ93105.1"/>
    </source>
</evidence>
<dbReference type="Pfam" id="PF13545">
    <property type="entry name" value="HTH_Crp_2"/>
    <property type="match status" value="1"/>
</dbReference>
<sequence>MHIAGQLNWINELPAPARDAIRNRFVYRDLEPGETIKESGQPAEGMYQVQSGYIKLLADRPDGEQSLLLIYIRGNSFGESTLIARRPHHHTTIAASPARIGFLKQNDFDELYRTYPSIPEALCRKFATALSSMIAYREKQNETTVAQRVALVLRNLAEMSETPQIGGRRAIDIPITIGELSSFLGLTRQTVQKEISLLKRRNLISKSQGAWTVLDMALLRTLAPAEDVPDLLT</sequence>
<feature type="domain" description="Cyclic nucleotide-binding" evidence="4">
    <location>
        <begin position="9"/>
        <end position="129"/>
    </location>
</feature>
<dbReference type="AlphaFoldDB" id="A0A059FR08"/>
<accession>A0A059FR08</accession>
<dbReference type="SUPFAM" id="SSF51206">
    <property type="entry name" value="cAMP-binding domain-like"/>
    <property type="match status" value="1"/>
</dbReference>
<evidence type="ECO:0000256" key="3">
    <source>
        <dbReference type="ARBA" id="ARBA00023163"/>
    </source>
</evidence>
<dbReference type="InterPro" id="IPR014710">
    <property type="entry name" value="RmlC-like_jellyroll"/>
</dbReference>
<dbReference type="InterPro" id="IPR050397">
    <property type="entry name" value="Env_Response_Regulators"/>
</dbReference>
<evidence type="ECO:0000313" key="7">
    <source>
        <dbReference type="Proteomes" id="UP000025061"/>
    </source>
</evidence>
<reference evidence="6 7" key="1">
    <citation type="submission" date="2013-04" db="EMBL/GenBank/DDBJ databases">
        <title>Hyphomonas hirschiana VP5 Genome Sequencing.</title>
        <authorList>
            <person name="Lai Q."/>
            <person name="Shao Z."/>
        </authorList>
    </citation>
    <scope>NUCLEOTIDE SEQUENCE [LARGE SCALE GENOMIC DNA]</scope>
    <source>
        <strain evidence="6 7">VP5</strain>
    </source>
</reference>
<keyword evidence="7" id="KW-1185">Reference proteome</keyword>
<dbReference type="RefSeq" id="WP_011646483.1">
    <property type="nucleotide sequence ID" value="NZ_ARYI01000008.1"/>
</dbReference>
<dbReference type="InterPro" id="IPR012318">
    <property type="entry name" value="HTH_CRP"/>
</dbReference>
<keyword evidence="1" id="KW-0805">Transcription regulation</keyword>
<protein>
    <submittedName>
        <fullName evidence="6">Cyclic nucleotide-binding protein</fullName>
    </submittedName>
</protein>
<dbReference type="SMART" id="SM00419">
    <property type="entry name" value="HTH_CRP"/>
    <property type="match status" value="1"/>
</dbReference>
<name>A0A059FR08_9PROT</name>
<proteinExistence type="predicted"/>
<dbReference type="PROSITE" id="PS50042">
    <property type="entry name" value="CNMP_BINDING_3"/>
    <property type="match status" value="1"/>
</dbReference>
<gene>
    <name evidence="6" type="ORF">HHI_10479</name>
</gene>
<dbReference type="Gene3D" id="1.10.10.10">
    <property type="entry name" value="Winged helix-like DNA-binding domain superfamily/Winged helix DNA-binding domain"/>
    <property type="match status" value="1"/>
</dbReference>
<dbReference type="EMBL" id="ARYI01000008">
    <property type="protein sequence ID" value="KCZ93105.1"/>
    <property type="molecule type" value="Genomic_DNA"/>
</dbReference>
<dbReference type="InterPro" id="IPR000595">
    <property type="entry name" value="cNMP-bd_dom"/>
</dbReference>
<comment type="caution">
    <text evidence="6">The sequence shown here is derived from an EMBL/GenBank/DDBJ whole genome shotgun (WGS) entry which is preliminary data.</text>
</comment>
<dbReference type="PANTHER" id="PTHR24567:SF68">
    <property type="entry name" value="DNA-BINDING TRANSCRIPTIONAL DUAL REGULATOR CRP"/>
    <property type="match status" value="1"/>
</dbReference>
<dbReference type="GO" id="GO:0005829">
    <property type="term" value="C:cytosol"/>
    <property type="evidence" value="ECO:0007669"/>
    <property type="project" value="TreeGrafter"/>
</dbReference>
<keyword evidence="2" id="KW-0238">DNA-binding</keyword>
<dbReference type="PATRIC" id="fig|1280951.3.peg.2112"/>
<dbReference type="GO" id="GO:0003700">
    <property type="term" value="F:DNA-binding transcription factor activity"/>
    <property type="evidence" value="ECO:0007669"/>
    <property type="project" value="TreeGrafter"/>
</dbReference>
<dbReference type="SMART" id="SM00100">
    <property type="entry name" value="cNMP"/>
    <property type="match status" value="1"/>
</dbReference>
<dbReference type="GO" id="GO:0003677">
    <property type="term" value="F:DNA binding"/>
    <property type="evidence" value="ECO:0007669"/>
    <property type="project" value="UniProtKB-KW"/>
</dbReference>
<evidence type="ECO:0000259" key="4">
    <source>
        <dbReference type="PROSITE" id="PS50042"/>
    </source>
</evidence>
<dbReference type="PANTHER" id="PTHR24567">
    <property type="entry name" value="CRP FAMILY TRANSCRIPTIONAL REGULATORY PROTEIN"/>
    <property type="match status" value="1"/>
</dbReference>
<dbReference type="CDD" id="cd00038">
    <property type="entry name" value="CAP_ED"/>
    <property type="match status" value="1"/>
</dbReference>
<keyword evidence="3" id="KW-0804">Transcription</keyword>
<dbReference type="InterPro" id="IPR018490">
    <property type="entry name" value="cNMP-bd_dom_sf"/>
</dbReference>
<dbReference type="Gene3D" id="2.60.120.10">
    <property type="entry name" value="Jelly Rolls"/>
    <property type="match status" value="1"/>
</dbReference>
<evidence type="ECO:0000256" key="2">
    <source>
        <dbReference type="ARBA" id="ARBA00023125"/>
    </source>
</evidence>